<dbReference type="PROSITE" id="PS50030">
    <property type="entry name" value="UBA"/>
    <property type="match status" value="2"/>
</dbReference>
<protein>
    <recommendedName>
        <fullName evidence="4">Ubiquitin carboxyl-terminal hydrolase 14</fullName>
        <ecNumber evidence="3">3.4.19.12</ecNumber>
    </recommendedName>
    <alternativeName>
        <fullName evidence="13">Deubiquitinating enzyme 14</fullName>
    </alternativeName>
    <alternativeName>
        <fullName evidence="14">Ubiquitin thioesterase 14</fullName>
    </alternativeName>
    <alternativeName>
        <fullName evidence="15">Ubiquitin-specific-processing protease 14</fullName>
    </alternativeName>
</protein>
<proteinExistence type="inferred from homology"/>
<dbReference type="Gene3D" id="3.90.70.10">
    <property type="entry name" value="Cysteine proteinases"/>
    <property type="match status" value="1"/>
</dbReference>
<organism evidence="18 19">
    <name type="scientific">Paralvinella palmiformis</name>
    <dbReference type="NCBI Taxonomy" id="53620"/>
    <lineage>
        <taxon>Eukaryota</taxon>
        <taxon>Metazoa</taxon>
        <taxon>Spiralia</taxon>
        <taxon>Lophotrochozoa</taxon>
        <taxon>Annelida</taxon>
        <taxon>Polychaeta</taxon>
        <taxon>Sedentaria</taxon>
        <taxon>Canalipalpata</taxon>
        <taxon>Terebellida</taxon>
        <taxon>Terebelliformia</taxon>
        <taxon>Alvinellidae</taxon>
        <taxon>Paralvinella</taxon>
    </lineage>
</organism>
<dbReference type="PANTHER" id="PTHR21646:SF10">
    <property type="entry name" value="UBIQUITIN CARBOXYL-TERMINAL HYDROLASE 14"/>
    <property type="match status" value="1"/>
</dbReference>
<feature type="domain" description="UBA" evidence="16">
    <location>
        <begin position="336"/>
        <end position="376"/>
    </location>
</feature>
<evidence type="ECO:0000256" key="7">
    <source>
        <dbReference type="ARBA" id="ARBA00022737"/>
    </source>
</evidence>
<name>A0AAD9K1G4_9ANNE</name>
<dbReference type="EMBL" id="JAODUP010000085">
    <property type="protein sequence ID" value="KAK2163107.1"/>
    <property type="molecule type" value="Genomic_DNA"/>
</dbReference>
<evidence type="ECO:0000259" key="16">
    <source>
        <dbReference type="PROSITE" id="PS50030"/>
    </source>
</evidence>
<gene>
    <name evidence="18" type="ORF">LSH36_85g00013</name>
</gene>
<dbReference type="CDD" id="cd14386">
    <property type="entry name" value="UBA2_UBP5"/>
    <property type="match status" value="1"/>
</dbReference>
<keyword evidence="5" id="KW-0645">Protease</keyword>
<dbReference type="GO" id="GO:0008270">
    <property type="term" value="F:zinc ion binding"/>
    <property type="evidence" value="ECO:0007669"/>
    <property type="project" value="UniProtKB-KW"/>
</dbReference>
<keyword evidence="8" id="KW-0863">Zinc-finger</keyword>
<keyword evidence="6" id="KW-0479">Metal-binding</keyword>
<dbReference type="PROSITE" id="PS50235">
    <property type="entry name" value="USP_3"/>
    <property type="match status" value="1"/>
</dbReference>
<feature type="domain" description="USP" evidence="17">
    <location>
        <begin position="1"/>
        <end position="461"/>
    </location>
</feature>
<dbReference type="InterPro" id="IPR028889">
    <property type="entry name" value="USP"/>
</dbReference>
<evidence type="ECO:0000259" key="17">
    <source>
        <dbReference type="PROSITE" id="PS50235"/>
    </source>
</evidence>
<dbReference type="SUPFAM" id="SSF54001">
    <property type="entry name" value="Cysteine proteinases"/>
    <property type="match status" value="1"/>
</dbReference>
<feature type="domain" description="UBA" evidence="16">
    <location>
        <begin position="270"/>
        <end position="311"/>
    </location>
</feature>
<evidence type="ECO:0000256" key="15">
    <source>
        <dbReference type="ARBA" id="ARBA00032096"/>
    </source>
</evidence>
<dbReference type="PANTHER" id="PTHR21646">
    <property type="entry name" value="UBIQUITIN CARBOXYL-TERMINAL HYDROLASE"/>
    <property type="match status" value="1"/>
</dbReference>
<comment type="catalytic activity">
    <reaction evidence="1">
        <text>Thiol-dependent hydrolysis of ester, thioester, amide, peptide and isopeptide bonds formed by the C-terminal Gly of ubiquitin (a 76-residue protein attached to proteins as an intracellular targeting signal).</text>
        <dbReference type="EC" id="3.4.19.12"/>
    </reaction>
</comment>
<evidence type="ECO:0000256" key="5">
    <source>
        <dbReference type="ARBA" id="ARBA00022670"/>
    </source>
</evidence>
<evidence type="ECO:0000256" key="14">
    <source>
        <dbReference type="ARBA" id="ARBA00029889"/>
    </source>
</evidence>
<dbReference type="PROSITE" id="PS00973">
    <property type="entry name" value="USP_2"/>
    <property type="match status" value="1"/>
</dbReference>
<dbReference type="InterPro" id="IPR018200">
    <property type="entry name" value="USP_CS"/>
</dbReference>
<evidence type="ECO:0000313" key="19">
    <source>
        <dbReference type="Proteomes" id="UP001208570"/>
    </source>
</evidence>
<dbReference type="Pfam" id="PF00627">
    <property type="entry name" value="UBA"/>
    <property type="match status" value="2"/>
</dbReference>
<keyword evidence="11" id="KW-0788">Thiol protease</keyword>
<evidence type="ECO:0000256" key="8">
    <source>
        <dbReference type="ARBA" id="ARBA00022771"/>
    </source>
</evidence>
<dbReference type="EC" id="3.4.19.12" evidence="3"/>
<dbReference type="Pfam" id="PF00443">
    <property type="entry name" value="UCH"/>
    <property type="match status" value="1"/>
</dbReference>
<dbReference type="CDD" id="cd02658">
    <property type="entry name" value="Peptidase_C19B"/>
    <property type="match status" value="1"/>
</dbReference>
<evidence type="ECO:0000256" key="4">
    <source>
        <dbReference type="ARBA" id="ARBA00014611"/>
    </source>
</evidence>
<dbReference type="GO" id="GO:0004843">
    <property type="term" value="F:cysteine-type deubiquitinase activity"/>
    <property type="evidence" value="ECO:0007669"/>
    <property type="project" value="UniProtKB-EC"/>
</dbReference>
<evidence type="ECO:0000256" key="6">
    <source>
        <dbReference type="ARBA" id="ARBA00022723"/>
    </source>
</evidence>
<dbReference type="CDD" id="cd14294">
    <property type="entry name" value="UBA1_UBP5_like"/>
    <property type="match status" value="1"/>
</dbReference>
<sequence length="461" mass="52145">MNQLRVSLKMPQLILQMTFTIQMAKFGCGLLSGNYSRPPDEVNKDPLIQYPTGIKPYMFKALIGRGHPEFSTKRQQDAQEYLLHIINMIERNSYRDLNPTACFKYEVEERIECTQSHQVKYTKRTDYLLPLPIPMEAATNLDEVAAFEAKKKQLQAEKKVIDPKDMVRPRISLKSCLEAFGAAELIDDFYSSALKSTSTAKKITRLATFPDYLMIQMKKFTLGDDWVPMKLDVSLDMPDELDLSELRGKGLQPGEVELPDGDQQASAEPQIDEAVVNQLVDMGFSREGCKRAVYNTNNSGIEPAMNWIMEHMADPDFNSPFQVPGAGGAKKGDSFVANEEALTMITSMGFTCEQAIKALKATDNNVERAADWIFSHADELDQPMETDQDQPEQNTSPKCHDGNSRYKLVAFISHMGTSTLVGHYVCHILKEGRWVIYNDEKVALSEHPPKDLAYLYLYQRI</sequence>
<evidence type="ECO:0000256" key="9">
    <source>
        <dbReference type="ARBA" id="ARBA00022786"/>
    </source>
</evidence>
<evidence type="ECO:0000256" key="3">
    <source>
        <dbReference type="ARBA" id="ARBA00012759"/>
    </source>
</evidence>
<dbReference type="InterPro" id="IPR001394">
    <property type="entry name" value="Peptidase_C19_UCH"/>
</dbReference>
<evidence type="ECO:0000256" key="12">
    <source>
        <dbReference type="ARBA" id="ARBA00022833"/>
    </source>
</evidence>
<dbReference type="GO" id="GO:0006508">
    <property type="term" value="P:proteolysis"/>
    <property type="evidence" value="ECO:0007669"/>
    <property type="project" value="UniProtKB-KW"/>
</dbReference>
<dbReference type="InterPro" id="IPR015940">
    <property type="entry name" value="UBA"/>
</dbReference>
<dbReference type="AlphaFoldDB" id="A0AAD9K1G4"/>
<evidence type="ECO:0000256" key="2">
    <source>
        <dbReference type="ARBA" id="ARBA00009085"/>
    </source>
</evidence>
<dbReference type="SUPFAM" id="SSF46934">
    <property type="entry name" value="UBA-like"/>
    <property type="match status" value="1"/>
</dbReference>
<evidence type="ECO:0000256" key="1">
    <source>
        <dbReference type="ARBA" id="ARBA00000707"/>
    </source>
</evidence>
<evidence type="ECO:0000256" key="10">
    <source>
        <dbReference type="ARBA" id="ARBA00022801"/>
    </source>
</evidence>
<dbReference type="FunFam" id="1.10.8.10:FF:000086">
    <property type="entry name" value="Ubiquitin carboxyl-terminal hydrolase"/>
    <property type="match status" value="1"/>
</dbReference>
<keyword evidence="12" id="KW-0862">Zinc</keyword>
<keyword evidence="7" id="KW-0677">Repeat</keyword>
<dbReference type="Proteomes" id="UP001208570">
    <property type="component" value="Unassembled WGS sequence"/>
</dbReference>
<dbReference type="InterPro" id="IPR050185">
    <property type="entry name" value="Ub_carboxyl-term_hydrolase"/>
</dbReference>
<dbReference type="InterPro" id="IPR009060">
    <property type="entry name" value="UBA-like_sf"/>
</dbReference>
<comment type="similarity">
    <text evidence="2">Belongs to the peptidase C19 family.</text>
</comment>
<keyword evidence="10" id="KW-0378">Hydrolase</keyword>
<evidence type="ECO:0000256" key="13">
    <source>
        <dbReference type="ARBA" id="ARBA00029877"/>
    </source>
</evidence>
<dbReference type="GO" id="GO:0016579">
    <property type="term" value="P:protein deubiquitination"/>
    <property type="evidence" value="ECO:0007669"/>
    <property type="project" value="InterPro"/>
</dbReference>
<dbReference type="InterPro" id="IPR038765">
    <property type="entry name" value="Papain-like_cys_pep_sf"/>
</dbReference>
<keyword evidence="19" id="KW-1185">Reference proteome</keyword>
<evidence type="ECO:0000313" key="18">
    <source>
        <dbReference type="EMBL" id="KAK2163107.1"/>
    </source>
</evidence>
<dbReference type="Gene3D" id="1.10.8.10">
    <property type="entry name" value="DNA helicase RuvA subunit, C-terminal domain"/>
    <property type="match status" value="2"/>
</dbReference>
<reference evidence="18" key="1">
    <citation type="journal article" date="2023" name="Mol. Biol. Evol.">
        <title>Third-Generation Sequencing Reveals the Adaptive Role of the Epigenome in Three Deep-Sea Polychaetes.</title>
        <authorList>
            <person name="Perez M."/>
            <person name="Aroh O."/>
            <person name="Sun Y."/>
            <person name="Lan Y."/>
            <person name="Juniper S.K."/>
            <person name="Young C.R."/>
            <person name="Angers B."/>
            <person name="Qian P.Y."/>
        </authorList>
    </citation>
    <scope>NUCLEOTIDE SEQUENCE</scope>
    <source>
        <strain evidence="18">P08H-3</strain>
    </source>
</reference>
<dbReference type="SMART" id="SM00165">
    <property type="entry name" value="UBA"/>
    <property type="match status" value="2"/>
</dbReference>
<accession>A0AAD9K1G4</accession>
<evidence type="ECO:0000256" key="11">
    <source>
        <dbReference type="ARBA" id="ARBA00022807"/>
    </source>
</evidence>
<keyword evidence="9" id="KW-0833">Ubl conjugation pathway</keyword>
<comment type="caution">
    <text evidence="18">The sequence shown here is derived from an EMBL/GenBank/DDBJ whole genome shotgun (WGS) entry which is preliminary data.</text>
</comment>